<gene>
    <name evidence="4" type="ORF">IFM89_023676</name>
</gene>
<evidence type="ECO:0000313" key="5">
    <source>
        <dbReference type="Proteomes" id="UP000631114"/>
    </source>
</evidence>
<keyword evidence="2" id="KW-0294">Fucose metabolism</keyword>
<dbReference type="GO" id="GO:0046922">
    <property type="term" value="F:peptide-O-fucosyltransferase activity"/>
    <property type="evidence" value="ECO:0007669"/>
    <property type="project" value="InterPro"/>
</dbReference>
<protein>
    <submittedName>
        <fullName evidence="4">Uncharacterized protein</fullName>
    </submittedName>
</protein>
<sequence>MFLWICNQLLRGTQSRCNIPQAANCISRMAERANTPVIYLSTDAAESETDLLQSLTMLNGRTIPLVKQPSQNSAENGMLCYTYMVVLREIPRLDIHRGHTPTPKRLVYKFTRDKLERHLADAYMFDMAWMVTHNGGAAIKYDTKFVCRG</sequence>
<proteinExistence type="predicted"/>
<accession>A0A835GXN7</accession>
<dbReference type="GO" id="GO:0006004">
    <property type="term" value="P:fucose metabolic process"/>
    <property type="evidence" value="ECO:0007669"/>
    <property type="project" value="UniProtKB-KW"/>
</dbReference>
<reference evidence="4 5" key="1">
    <citation type="submission" date="2020-10" db="EMBL/GenBank/DDBJ databases">
        <title>The Coptis chinensis genome and diversification of protoberbering-type alkaloids.</title>
        <authorList>
            <person name="Wang B."/>
            <person name="Shu S."/>
            <person name="Song C."/>
            <person name="Liu Y."/>
        </authorList>
    </citation>
    <scope>NUCLEOTIDE SEQUENCE [LARGE SCALE GENOMIC DNA]</scope>
    <source>
        <strain evidence="4">HL-2020</strain>
        <tissue evidence="4">Leaf</tissue>
    </source>
</reference>
<evidence type="ECO:0000313" key="4">
    <source>
        <dbReference type="EMBL" id="KAF9589400.1"/>
    </source>
</evidence>
<dbReference type="Proteomes" id="UP000631114">
    <property type="component" value="Unassembled WGS sequence"/>
</dbReference>
<dbReference type="InterPro" id="IPR045130">
    <property type="entry name" value="OFUT2-like"/>
</dbReference>
<dbReference type="PANTHER" id="PTHR13398">
    <property type="entry name" value="GDP-FUCOSE PROTEIN O-FUCOSYLTRANSFERASE 2"/>
    <property type="match status" value="1"/>
</dbReference>
<dbReference type="PANTHER" id="PTHR13398:SF0">
    <property type="entry name" value="GDP-FUCOSE PROTEIN O-FUCOSYLTRANSFERASE 2"/>
    <property type="match status" value="1"/>
</dbReference>
<organism evidence="4 5">
    <name type="scientific">Coptis chinensis</name>
    <dbReference type="NCBI Taxonomy" id="261450"/>
    <lineage>
        <taxon>Eukaryota</taxon>
        <taxon>Viridiplantae</taxon>
        <taxon>Streptophyta</taxon>
        <taxon>Embryophyta</taxon>
        <taxon>Tracheophyta</taxon>
        <taxon>Spermatophyta</taxon>
        <taxon>Magnoliopsida</taxon>
        <taxon>Ranunculales</taxon>
        <taxon>Ranunculaceae</taxon>
        <taxon>Coptidoideae</taxon>
        <taxon>Coptis</taxon>
    </lineage>
</organism>
<dbReference type="EMBL" id="JADFTS010000009">
    <property type="protein sequence ID" value="KAF9589400.1"/>
    <property type="molecule type" value="Genomic_DNA"/>
</dbReference>
<name>A0A835GXN7_9MAGN</name>
<keyword evidence="3" id="KW-0119">Carbohydrate metabolism</keyword>
<evidence type="ECO:0000256" key="1">
    <source>
        <dbReference type="ARBA" id="ARBA00022679"/>
    </source>
</evidence>
<keyword evidence="1" id="KW-0808">Transferase</keyword>
<keyword evidence="5" id="KW-1185">Reference proteome</keyword>
<evidence type="ECO:0000256" key="3">
    <source>
        <dbReference type="ARBA" id="ARBA00023277"/>
    </source>
</evidence>
<dbReference type="AlphaFoldDB" id="A0A835GXN7"/>
<dbReference type="OrthoDB" id="422368at2759"/>
<comment type="caution">
    <text evidence="4">The sequence shown here is derived from an EMBL/GenBank/DDBJ whole genome shotgun (WGS) entry which is preliminary data.</text>
</comment>
<evidence type="ECO:0000256" key="2">
    <source>
        <dbReference type="ARBA" id="ARBA00023253"/>
    </source>
</evidence>